<name>A0A5B7GH48_PORTR</name>
<sequence>MYERWYDGSLGGDLLFRARAQCMDVNARNYRWSESCSKVCQMCDMGEDKMVEYVMLECEKYERDRLRNQHDSCYCYATPDTNIAIAVLTTTGAADHFNLVAVHGVPTFCLQGLIVCNQDIVGVGLTDRLRCFLRAGKTGRDTFFPGLFTTRNTEECSKQISTLKHGQTHTLTAQRPAALSL</sequence>
<gene>
    <name evidence="1" type="ORF">E2C01_050872</name>
</gene>
<accession>A0A5B7GH48</accession>
<evidence type="ECO:0000313" key="1">
    <source>
        <dbReference type="EMBL" id="MPC56906.1"/>
    </source>
</evidence>
<dbReference type="Proteomes" id="UP000324222">
    <property type="component" value="Unassembled WGS sequence"/>
</dbReference>
<proteinExistence type="predicted"/>
<protein>
    <submittedName>
        <fullName evidence="1">Uncharacterized protein</fullName>
    </submittedName>
</protein>
<reference evidence="1 2" key="1">
    <citation type="submission" date="2019-05" db="EMBL/GenBank/DDBJ databases">
        <title>Another draft genome of Portunus trituberculatus and its Hox gene families provides insights of decapod evolution.</title>
        <authorList>
            <person name="Jeong J.-H."/>
            <person name="Song I."/>
            <person name="Kim S."/>
            <person name="Choi T."/>
            <person name="Kim D."/>
            <person name="Ryu S."/>
            <person name="Kim W."/>
        </authorList>
    </citation>
    <scope>NUCLEOTIDE SEQUENCE [LARGE SCALE GENOMIC DNA]</scope>
    <source>
        <tissue evidence="1">Muscle</tissue>
    </source>
</reference>
<comment type="caution">
    <text evidence="1">The sequence shown here is derived from an EMBL/GenBank/DDBJ whole genome shotgun (WGS) entry which is preliminary data.</text>
</comment>
<evidence type="ECO:0000313" key="2">
    <source>
        <dbReference type="Proteomes" id="UP000324222"/>
    </source>
</evidence>
<dbReference type="AlphaFoldDB" id="A0A5B7GH48"/>
<keyword evidence="2" id="KW-1185">Reference proteome</keyword>
<organism evidence="1 2">
    <name type="scientific">Portunus trituberculatus</name>
    <name type="common">Swimming crab</name>
    <name type="synonym">Neptunus trituberculatus</name>
    <dbReference type="NCBI Taxonomy" id="210409"/>
    <lineage>
        <taxon>Eukaryota</taxon>
        <taxon>Metazoa</taxon>
        <taxon>Ecdysozoa</taxon>
        <taxon>Arthropoda</taxon>
        <taxon>Crustacea</taxon>
        <taxon>Multicrustacea</taxon>
        <taxon>Malacostraca</taxon>
        <taxon>Eumalacostraca</taxon>
        <taxon>Eucarida</taxon>
        <taxon>Decapoda</taxon>
        <taxon>Pleocyemata</taxon>
        <taxon>Brachyura</taxon>
        <taxon>Eubrachyura</taxon>
        <taxon>Portunoidea</taxon>
        <taxon>Portunidae</taxon>
        <taxon>Portuninae</taxon>
        <taxon>Portunus</taxon>
    </lineage>
</organism>
<dbReference type="EMBL" id="VSRR010014341">
    <property type="protein sequence ID" value="MPC56906.1"/>
    <property type="molecule type" value="Genomic_DNA"/>
</dbReference>